<keyword evidence="3 7" id="KW-0812">Transmembrane</keyword>
<comment type="subcellular location">
    <subcellularLocation>
        <location evidence="1">Membrane</location>
        <topology evidence="1">Multi-pass membrane protein</topology>
    </subcellularLocation>
</comment>
<dbReference type="PANTHER" id="PTHR43731:SF14">
    <property type="entry name" value="PRESENILIN-ASSOCIATED RHOMBOID-LIKE PROTEIN, MITOCHONDRIAL"/>
    <property type="match status" value="1"/>
</dbReference>
<dbReference type="Pfam" id="PF01694">
    <property type="entry name" value="Rhomboid"/>
    <property type="match status" value="1"/>
</dbReference>
<feature type="domain" description="Peptidase S54 rhomboid" evidence="8">
    <location>
        <begin position="57"/>
        <end position="193"/>
    </location>
</feature>
<dbReference type="STRING" id="1419482.SAMN05444266_101517"/>
<dbReference type="GO" id="GO:0006508">
    <property type="term" value="P:proteolysis"/>
    <property type="evidence" value="ECO:0007669"/>
    <property type="project" value="UniProtKB-KW"/>
</dbReference>
<keyword evidence="9" id="KW-0645">Protease</keyword>
<evidence type="ECO:0000256" key="2">
    <source>
        <dbReference type="ARBA" id="ARBA00009045"/>
    </source>
</evidence>
<dbReference type="AlphaFoldDB" id="A0A1M6W7H6"/>
<dbReference type="Gene3D" id="1.20.1540.10">
    <property type="entry name" value="Rhomboid-like"/>
    <property type="match status" value="1"/>
</dbReference>
<dbReference type="PANTHER" id="PTHR43731">
    <property type="entry name" value="RHOMBOID PROTEASE"/>
    <property type="match status" value="1"/>
</dbReference>
<feature type="transmembrane region" description="Helical" evidence="7">
    <location>
        <begin position="122"/>
        <end position="141"/>
    </location>
</feature>
<evidence type="ECO:0000256" key="6">
    <source>
        <dbReference type="ARBA" id="ARBA00023136"/>
    </source>
</evidence>
<dbReference type="InterPro" id="IPR035952">
    <property type="entry name" value="Rhomboid-like_sf"/>
</dbReference>
<evidence type="ECO:0000313" key="9">
    <source>
        <dbReference type="EMBL" id="SHK89724.1"/>
    </source>
</evidence>
<feature type="transmembrane region" description="Helical" evidence="7">
    <location>
        <begin position="98"/>
        <end position="116"/>
    </location>
</feature>
<keyword evidence="10" id="KW-1185">Reference proteome</keyword>
<feature type="transmembrane region" description="Helical" evidence="7">
    <location>
        <begin position="66"/>
        <end position="89"/>
    </location>
</feature>
<dbReference type="Proteomes" id="UP000184420">
    <property type="component" value="Unassembled WGS sequence"/>
</dbReference>
<feature type="transmembrane region" description="Helical" evidence="7">
    <location>
        <begin position="7"/>
        <end position="29"/>
    </location>
</feature>
<organism evidence="9 10">
    <name type="scientific">Chitinophaga jiangningensis</name>
    <dbReference type="NCBI Taxonomy" id="1419482"/>
    <lineage>
        <taxon>Bacteria</taxon>
        <taxon>Pseudomonadati</taxon>
        <taxon>Bacteroidota</taxon>
        <taxon>Chitinophagia</taxon>
        <taxon>Chitinophagales</taxon>
        <taxon>Chitinophagaceae</taxon>
        <taxon>Chitinophaga</taxon>
    </lineage>
</organism>
<dbReference type="InterPro" id="IPR022764">
    <property type="entry name" value="Peptidase_S54_rhomboid_dom"/>
</dbReference>
<dbReference type="GO" id="GO:0004252">
    <property type="term" value="F:serine-type endopeptidase activity"/>
    <property type="evidence" value="ECO:0007669"/>
    <property type="project" value="InterPro"/>
</dbReference>
<dbReference type="RefSeq" id="WP_073077712.1">
    <property type="nucleotide sequence ID" value="NZ_FRBL01000001.1"/>
</dbReference>
<dbReference type="GO" id="GO:0016020">
    <property type="term" value="C:membrane"/>
    <property type="evidence" value="ECO:0007669"/>
    <property type="project" value="UniProtKB-SubCell"/>
</dbReference>
<evidence type="ECO:0000313" key="10">
    <source>
        <dbReference type="Proteomes" id="UP000184420"/>
    </source>
</evidence>
<accession>A0A1M6W7H6</accession>
<proteinExistence type="inferred from homology"/>
<feature type="transmembrane region" description="Helical" evidence="7">
    <location>
        <begin position="180"/>
        <end position="197"/>
    </location>
</feature>
<evidence type="ECO:0000259" key="8">
    <source>
        <dbReference type="Pfam" id="PF01694"/>
    </source>
</evidence>
<sequence>MQILKRLYNAPVTLSLIAVNTVIFCIMAISGHELWWGNADDLLLRGANYWPLTVVQHQYWRLFTSMFLHAGLWHLFTNMLGLLIAGIFLEPILKGPKFCLVYLVTGLVADYASIWFHPDAVGVGASGAIFGIYGAFLALLTTPLFKRSVKMPFLIFIALFVCLNIIVACFTVGIDNIAHLTGFGCGILTGYLLYFTLSKADASRLPN</sequence>
<dbReference type="InterPro" id="IPR050925">
    <property type="entry name" value="Rhomboid_protease_S54"/>
</dbReference>
<evidence type="ECO:0000256" key="5">
    <source>
        <dbReference type="ARBA" id="ARBA00022989"/>
    </source>
</evidence>
<evidence type="ECO:0000256" key="1">
    <source>
        <dbReference type="ARBA" id="ARBA00004141"/>
    </source>
</evidence>
<evidence type="ECO:0000256" key="7">
    <source>
        <dbReference type="SAM" id="Phobius"/>
    </source>
</evidence>
<keyword evidence="4" id="KW-0378">Hydrolase</keyword>
<dbReference type="EMBL" id="FRBL01000001">
    <property type="protein sequence ID" value="SHK89724.1"/>
    <property type="molecule type" value="Genomic_DNA"/>
</dbReference>
<feature type="transmembrane region" description="Helical" evidence="7">
    <location>
        <begin position="153"/>
        <end position="174"/>
    </location>
</feature>
<evidence type="ECO:0000256" key="4">
    <source>
        <dbReference type="ARBA" id="ARBA00022801"/>
    </source>
</evidence>
<keyword evidence="5 7" id="KW-1133">Transmembrane helix</keyword>
<reference evidence="9 10" key="1">
    <citation type="submission" date="2016-11" db="EMBL/GenBank/DDBJ databases">
        <authorList>
            <person name="Jaros S."/>
            <person name="Januszkiewicz K."/>
            <person name="Wedrychowicz H."/>
        </authorList>
    </citation>
    <scope>NUCLEOTIDE SEQUENCE [LARGE SCALE GENOMIC DNA]</scope>
    <source>
        <strain evidence="9 10">DSM 27406</strain>
    </source>
</reference>
<name>A0A1M6W7H6_9BACT</name>
<keyword evidence="6 7" id="KW-0472">Membrane</keyword>
<dbReference type="SUPFAM" id="SSF144091">
    <property type="entry name" value="Rhomboid-like"/>
    <property type="match status" value="1"/>
</dbReference>
<gene>
    <name evidence="9" type="ORF">SAMN05444266_101517</name>
</gene>
<comment type="similarity">
    <text evidence="2">Belongs to the peptidase S54 family.</text>
</comment>
<evidence type="ECO:0000256" key="3">
    <source>
        <dbReference type="ARBA" id="ARBA00022692"/>
    </source>
</evidence>
<protein>
    <submittedName>
        <fullName evidence="9">Membrane associated serine protease, rhomboid family</fullName>
    </submittedName>
</protein>
<dbReference type="OrthoDB" id="9778341at2"/>